<dbReference type="AlphaFoldDB" id="A0A239EJN4"/>
<protein>
    <submittedName>
        <fullName evidence="2">Uncharacterized protein</fullName>
    </submittedName>
</protein>
<keyword evidence="1" id="KW-1133">Transmembrane helix</keyword>
<dbReference type="RefSeq" id="WP_170935424.1">
    <property type="nucleotide sequence ID" value="NZ_FZPA01000001.1"/>
</dbReference>
<reference evidence="2 3" key="1">
    <citation type="submission" date="2017-06" db="EMBL/GenBank/DDBJ databases">
        <authorList>
            <person name="Kim H.J."/>
            <person name="Triplett B.A."/>
        </authorList>
    </citation>
    <scope>NUCLEOTIDE SEQUENCE [LARGE SCALE GENOMIC DNA]</scope>
    <source>
        <strain evidence="2 3">DS15</strain>
    </source>
</reference>
<evidence type="ECO:0000313" key="2">
    <source>
        <dbReference type="EMBL" id="SNS44875.1"/>
    </source>
</evidence>
<keyword evidence="1" id="KW-0812">Transmembrane</keyword>
<dbReference type="Proteomes" id="UP000198339">
    <property type="component" value="Unassembled WGS sequence"/>
</dbReference>
<evidence type="ECO:0000256" key="1">
    <source>
        <dbReference type="SAM" id="Phobius"/>
    </source>
</evidence>
<organism evidence="2 3">
    <name type="scientific">Sphingopyxis indica</name>
    <dbReference type="NCBI Taxonomy" id="436663"/>
    <lineage>
        <taxon>Bacteria</taxon>
        <taxon>Pseudomonadati</taxon>
        <taxon>Pseudomonadota</taxon>
        <taxon>Alphaproteobacteria</taxon>
        <taxon>Sphingomonadales</taxon>
        <taxon>Sphingomonadaceae</taxon>
        <taxon>Sphingopyxis</taxon>
    </lineage>
</organism>
<name>A0A239EJN4_9SPHN</name>
<sequence length="53" mass="5640">MTQKDVVTILAIIGALVVLGLVLRVTFALIGPLLILALGYVAYKMIQNKGGTR</sequence>
<feature type="transmembrane region" description="Helical" evidence="1">
    <location>
        <begin position="12"/>
        <end position="43"/>
    </location>
</feature>
<proteinExistence type="predicted"/>
<dbReference type="EMBL" id="FZPA01000001">
    <property type="protein sequence ID" value="SNS44875.1"/>
    <property type="molecule type" value="Genomic_DNA"/>
</dbReference>
<gene>
    <name evidence="2" type="ORF">SAMN06295955_101816</name>
</gene>
<evidence type="ECO:0000313" key="3">
    <source>
        <dbReference type="Proteomes" id="UP000198339"/>
    </source>
</evidence>
<keyword evidence="3" id="KW-1185">Reference proteome</keyword>
<keyword evidence="1" id="KW-0472">Membrane</keyword>
<accession>A0A239EJN4</accession>